<feature type="compositionally biased region" description="Pro residues" evidence="1">
    <location>
        <begin position="7"/>
        <end position="22"/>
    </location>
</feature>
<feature type="region of interest" description="Disordered" evidence="1">
    <location>
        <begin position="1"/>
        <end position="22"/>
    </location>
</feature>
<dbReference type="AlphaFoldDB" id="A0A8J4YHP0"/>
<organism evidence="2 3">
    <name type="scientific">Chionoecetes opilio</name>
    <name type="common">Atlantic snow crab</name>
    <name type="synonym">Cancer opilio</name>
    <dbReference type="NCBI Taxonomy" id="41210"/>
    <lineage>
        <taxon>Eukaryota</taxon>
        <taxon>Metazoa</taxon>
        <taxon>Ecdysozoa</taxon>
        <taxon>Arthropoda</taxon>
        <taxon>Crustacea</taxon>
        <taxon>Multicrustacea</taxon>
        <taxon>Malacostraca</taxon>
        <taxon>Eumalacostraca</taxon>
        <taxon>Eucarida</taxon>
        <taxon>Decapoda</taxon>
        <taxon>Pleocyemata</taxon>
        <taxon>Brachyura</taxon>
        <taxon>Eubrachyura</taxon>
        <taxon>Majoidea</taxon>
        <taxon>Majidae</taxon>
        <taxon>Chionoecetes</taxon>
    </lineage>
</organism>
<accession>A0A8J4YHP0</accession>
<keyword evidence="3" id="KW-1185">Reference proteome</keyword>
<sequence length="273" mass="28996">MQCGAQPPSPPRPTACPTHPPPTAFTHTLLPTAGLCGLPHHYQEGLGRSKQCEEWQAASGHPHVNKGGEAPPRLATSRLPLIHRGGSFLSGGVTSGPTVIDVQGKAASPASPPPWPAHTLYTHYHNKFIILITYIHTHTPSGPWTHDKHQNNKLPTVNRHVGRHVGRGAAFSPHKCGAQPPSPPRPTACPTHPPPTAFTHTLLPTAGLCGLPHHYQEGLGESKQCEEWQAASGHPHVNKGEEAPPRLATSRLPLIHRGGSFLSGGVTSGPTVM</sequence>
<proteinExistence type="predicted"/>
<gene>
    <name evidence="2" type="ORF">GWK47_042661</name>
</gene>
<name>A0A8J4YHP0_CHIOP</name>
<protein>
    <submittedName>
        <fullName evidence="2">Uncharacterized protein</fullName>
    </submittedName>
</protein>
<dbReference type="EMBL" id="JACEEZ010008213">
    <property type="protein sequence ID" value="KAG0723476.1"/>
    <property type="molecule type" value="Genomic_DNA"/>
</dbReference>
<comment type="caution">
    <text evidence="2">The sequence shown here is derived from an EMBL/GenBank/DDBJ whole genome shotgun (WGS) entry which is preliminary data.</text>
</comment>
<evidence type="ECO:0000256" key="1">
    <source>
        <dbReference type="SAM" id="MobiDB-lite"/>
    </source>
</evidence>
<dbReference type="Proteomes" id="UP000770661">
    <property type="component" value="Unassembled WGS sequence"/>
</dbReference>
<reference evidence="2" key="1">
    <citation type="submission" date="2020-07" db="EMBL/GenBank/DDBJ databases">
        <title>The High-quality genome of the commercially important snow crab, Chionoecetes opilio.</title>
        <authorList>
            <person name="Jeong J.-H."/>
            <person name="Ryu S."/>
        </authorList>
    </citation>
    <scope>NUCLEOTIDE SEQUENCE</scope>
    <source>
        <strain evidence="2">MADBK_172401_WGS</strain>
        <tissue evidence="2">Digestive gland</tissue>
    </source>
</reference>
<evidence type="ECO:0000313" key="2">
    <source>
        <dbReference type="EMBL" id="KAG0723476.1"/>
    </source>
</evidence>
<evidence type="ECO:0000313" key="3">
    <source>
        <dbReference type="Proteomes" id="UP000770661"/>
    </source>
</evidence>